<dbReference type="Proteomes" id="UP000230002">
    <property type="component" value="Unassembled WGS sequence"/>
</dbReference>
<dbReference type="SUPFAM" id="SSF56112">
    <property type="entry name" value="Protein kinase-like (PK-like)"/>
    <property type="match status" value="1"/>
</dbReference>
<evidence type="ECO:0000256" key="5">
    <source>
        <dbReference type="ARBA" id="ARBA00022777"/>
    </source>
</evidence>
<dbReference type="InterPro" id="IPR000719">
    <property type="entry name" value="Prot_kinase_dom"/>
</dbReference>
<reference evidence="12 13" key="1">
    <citation type="journal article" date="2015" name="Sci. Rep.">
        <title>Chromosome-level genome map provides insights into diverse defense mechanisms in the medicinal fungus Ganoderma sinense.</title>
        <authorList>
            <person name="Zhu Y."/>
            <person name="Xu J."/>
            <person name="Sun C."/>
            <person name="Zhou S."/>
            <person name="Xu H."/>
            <person name="Nelson D.R."/>
            <person name="Qian J."/>
            <person name="Song J."/>
            <person name="Luo H."/>
            <person name="Xiang L."/>
            <person name="Li Y."/>
            <person name="Xu Z."/>
            <person name="Ji A."/>
            <person name="Wang L."/>
            <person name="Lu S."/>
            <person name="Hayward A."/>
            <person name="Sun W."/>
            <person name="Li X."/>
            <person name="Schwartz D.C."/>
            <person name="Wang Y."/>
            <person name="Chen S."/>
        </authorList>
    </citation>
    <scope>NUCLEOTIDE SEQUENCE [LARGE SCALE GENOMIC DNA]</scope>
    <source>
        <strain evidence="12 13">ZZ0214-1</strain>
    </source>
</reference>
<dbReference type="Pfam" id="PF00069">
    <property type="entry name" value="Pkinase"/>
    <property type="match status" value="1"/>
</dbReference>
<dbReference type="AlphaFoldDB" id="A0A2G8RZC5"/>
<evidence type="ECO:0000256" key="8">
    <source>
        <dbReference type="ARBA" id="ARBA00048679"/>
    </source>
</evidence>
<dbReference type="STRING" id="1077348.A0A2G8RZC5"/>
<evidence type="ECO:0000256" key="1">
    <source>
        <dbReference type="ARBA" id="ARBA00012513"/>
    </source>
</evidence>
<dbReference type="InterPro" id="IPR011009">
    <property type="entry name" value="Kinase-like_dom_sf"/>
</dbReference>
<dbReference type="EMBL" id="AYKW01000035">
    <property type="protein sequence ID" value="PIL26871.1"/>
    <property type="molecule type" value="Genomic_DNA"/>
</dbReference>
<keyword evidence="2" id="KW-0723">Serine/threonine-protein kinase</keyword>
<evidence type="ECO:0000313" key="13">
    <source>
        <dbReference type="Proteomes" id="UP000230002"/>
    </source>
</evidence>
<evidence type="ECO:0000256" key="4">
    <source>
        <dbReference type="ARBA" id="ARBA00022741"/>
    </source>
</evidence>
<keyword evidence="4 9" id="KW-0547">Nucleotide-binding</keyword>
<dbReference type="PANTHER" id="PTHR47634:SF9">
    <property type="entry name" value="PROTEIN KINASE DOMAIN-CONTAINING PROTEIN-RELATED"/>
    <property type="match status" value="1"/>
</dbReference>
<dbReference type="InterPro" id="IPR051334">
    <property type="entry name" value="SRPK"/>
</dbReference>
<protein>
    <recommendedName>
        <fullName evidence="1">non-specific serine/threonine protein kinase</fullName>
        <ecNumber evidence="1">2.7.11.1</ecNumber>
    </recommendedName>
</protein>
<dbReference type="GO" id="GO:0050684">
    <property type="term" value="P:regulation of mRNA processing"/>
    <property type="evidence" value="ECO:0007669"/>
    <property type="project" value="TreeGrafter"/>
</dbReference>
<dbReference type="GO" id="GO:0000245">
    <property type="term" value="P:spliceosomal complex assembly"/>
    <property type="evidence" value="ECO:0007669"/>
    <property type="project" value="TreeGrafter"/>
</dbReference>
<dbReference type="PROSITE" id="PS50011">
    <property type="entry name" value="PROTEIN_KINASE_DOM"/>
    <property type="match status" value="1"/>
</dbReference>
<evidence type="ECO:0000256" key="2">
    <source>
        <dbReference type="ARBA" id="ARBA00022527"/>
    </source>
</evidence>
<comment type="caution">
    <text evidence="12">The sequence shown here is derived from an EMBL/GenBank/DDBJ whole genome shotgun (WGS) entry which is preliminary data.</text>
</comment>
<dbReference type="PANTHER" id="PTHR47634">
    <property type="entry name" value="PROTEIN KINASE DOMAIN-CONTAINING PROTEIN-RELATED"/>
    <property type="match status" value="1"/>
</dbReference>
<dbReference type="GO" id="GO:0004674">
    <property type="term" value="F:protein serine/threonine kinase activity"/>
    <property type="evidence" value="ECO:0007669"/>
    <property type="project" value="UniProtKB-KW"/>
</dbReference>
<keyword evidence="6 9" id="KW-0067">ATP-binding</keyword>
<proteinExistence type="predicted"/>
<evidence type="ECO:0000313" key="12">
    <source>
        <dbReference type="EMBL" id="PIL26871.1"/>
    </source>
</evidence>
<evidence type="ECO:0000256" key="7">
    <source>
        <dbReference type="ARBA" id="ARBA00047899"/>
    </source>
</evidence>
<keyword evidence="13" id="KW-1185">Reference proteome</keyword>
<dbReference type="PROSITE" id="PS00107">
    <property type="entry name" value="PROTEIN_KINASE_ATP"/>
    <property type="match status" value="1"/>
</dbReference>
<feature type="binding site" evidence="9">
    <location>
        <position position="110"/>
    </location>
    <ligand>
        <name>ATP</name>
        <dbReference type="ChEBI" id="CHEBI:30616"/>
    </ligand>
</feature>
<accession>A0A2G8RZC5</accession>
<dbReference type="EC" id="2.7.11.1" evidence="1"/>
<evidence type="ECO:0000259" key="11">
    <source>
        <dbReference type="PROSITE" id="PS50011"/>
    </source>
</evidence>
<evidence type="ECO:0000256" key="9">
    <source>
        <dbReference type="PROSITE-ProRule" id="PRU10141"/>
    </source>
</evidence>
<feature type="domain" description="Protein kinase" evidence="11">
    <location>
        <begin position="71"/>
        <end position="436"/>
    </location>
</feature>
<dbReference type="SMART" id="SM00220">
    <property type="entry name" value="S_TKc"/>
    <property type="match status" value="1"/>
</dbReference>
<feature type="compositionally biased region" description="Pro residues" evidence="10">
    <location>
        <begin position="18"/>
        <end position="31"/>
    </location>
</feature>
<keyword evidence="3" id="KW-0808">Transferase</keyword>
<dbReference type="OrthoDB" id="5979581at2759"/>
<dbReference type="GO" id="GO:0005524">
    <property type="term" value="F:ATP binding"/>
    <property type="evidence" value="ECO:0007669"/>
    <property type="project" value="UniProtKB-UniRule"/>
</dbReference>
<comment type="catalytic activity">
    <reaction evidence="7">
        <text>L-threonyl-[protein] + ATP = O-phospho-L-threonyl-[protein] + ADP + H(+)</text>
        <dbReference type="Rhea" id="RHEA:46608"/>
        <dbReference type="Rhea" id="RHEA-COMP:11060"/>
        <dbReference type="Rhea" id="RHEA-COMP:11605"/>
        <dbReference type="ChEBI" id="CHEBI:15378"/>
        <dbReference type="ChEBI" id="CHEBI:30013"/>
        <dbReference type="ChEBI" id="CHEBI:30616"/>
        <dbReference type="ChEBI" id="CHEBI:61977"/>
        <dbReference type="ChEBI" id="CHEBI:456216"/>
        <dbReference type="EC" id="2.7.11.1"/>
    </reaction>
</comment>
<dbReference type="Gene3D" id="1.10.510.10">
    <property type="entry name" value="Transferase(Phosphotransferase) domain 1"/>
    <property type="match status" value="1"/>
</dbReference>
<evidence type="ECO:0000256" key="10">
    <source>
        <dbReference type="SAM" id="MobiDB-lite"/>
    </source>
</evidence>
<evidence type="ECO:0000256" key="6">
    <source>
        <dbReference type="ARBA" id="ARBA00022840"/>
    </source>
</evidence>
<sequence>MLSVRNLARRLAGLVASPGPPRPPPSPPRPPSTATFQQLDPSQPIEEETVPFYDPTAFYPVRIGEVFQSRYQVVGKLGYGAYSTVWLCHDLVGHRYVSVKVCSRNSIPVKRELAALEYLNRLPKTRHGGRPHVRTLLDQFVLTSATEEPSASSDPDSEPPATVPPQSFQCLVHKPMLMSIFALRAIFPDKKLPETLTKLVLIHVLTAVDYLHSEAKLIHTDINENNILLDLDDARTLEAFEEAERTNPLPRKDAGDRTVYLSRDFETEPENYGRPVLCDFGEARIGLPSKHTDLVQPDQYRAPEVILGAPWDEKVDIWTIGVMIWDMFENKNMFKPYGGPDNKRSDLYHLAHMVALLGPPPADLLQRSTMAELWRFFDAQGNWVGATRVPDDSLEQSESRLEGADKALFLAFVRKMVRWKPEERASAKELLGDAWLDNHLTVSGS</sequence>
<keyword evidence="5" id="KW-0418">Kinase</keyword>
<comment type="catalytic activity">
    <reaction evidence="8">
        <text>L-seryl-[protein] + ATP = O-phospho-L-seryl-[protein] + ADP + H(+)</text>
        <dbReference type="Rhea" id="RHEA:17989"/>
        <dbReference type="Rhea" id="RHEA-COMP:9863"/>
        <dbReference type="Rhea" id="RHEA-COMP:11604"/>
        <dbReference type="ChEBI" id="CHEBI:15378"/>
        <dbReference type="ChEBI" id="CHEBI:29999"/>
        <dbReference type="ChEBI" id="CHEBI:30616"/>
        <dbReference type="ChEBI" id="CHEBI:83421"/>
        <dbReference type="ChEBI" id="CHEBI:456216"/>
        <dbReference type="EC" id="2.7.11.1"/>
    </reaction>
</comment>
<evidence type="ECO:0000256" key="3">
    <source>
        <dbReference type="ARBA" id="ARBA00022679"/>
    </source>
</evidence>
<organism evidence="12 13">
    <name type="scientific">Ganoderma sinense ZZ0214-1</name>
    <dbReference type="NCBI Taxonomy" id="1077348"/>
    <lineage>
        <taxon>Eukaryota</taxon>
        <taxon>Fungi</taxon>
        <taxon>Dikarya</taxon>
        <taxon>Basidiomycota</taxon>
        <taxon>Agaricomycotina</taxon>
        <taxon>Agaricomycetes</taxon>
        <taxon>Polyporales</taxon>
        <taxon>Polyporaceae</taxon>
        <taxon>Ganoderma</taxon>
    </lineage>
</organism>
<gene>
    <name evidence="12" type="ORF">GSI_11051</name>
</gene>
<feature type="region of interest" description="Disordered" evidence="10">
    <location>
        <begin position="13"/>
        <end position="37"/>
    </location>
</feature>
<dbReference type="Gene3D" id="3.30.200.20">
    <property type="entry name" value="Phosphorylase Kinase, domain 1"/>
    <property type="match status" value="1"/>
</dbReference>
<dbReference type="InterPro" id="IPR017441">
    <property type="entry name" value="Protein_kinase_ATP_BS"/>
</dbReference>
<name>A0A2G8RZC5_9APHY</name>